<organism evidence="2 3">
    <name type="scientific">Seiridium cardinale</name>
    <dbReference type="NCBI Taxonomy" id="138064"/>
    <lineage>
        <taxon>Eukaryota</taxon>
        <taxon>Fungi</taxon>
        <taxon>Dikarya</taxon>
        <taxon>Ascomycota</taxon>
        <taxon>Pezizomycotina</taxon>
        <taxon>Sordariomycetes</taxon>
        <taxon>Xylariomycetidae</taxon>
        <taxon>Amphisphaeriales</taxon>
        <taxon>Sporocadaceae</taxon>
        <taxon>Seiridium</taxon>
    </lineage>
</organism>
<protein>
    <submittedName>
        <fullName evidence="2">Uncharacterized protein</fullName>
    </submittedName>
</protein>
<feature type="region of interest" description="Disordered" evidence="1">
    <location>
        <begin position="1"/>
        <end position="39"/>
    </location>
</feature>
<reference evidence="2 3" key="1">
    <citation type="submission" date="2024-02" db="EMBL/GenBank/DDBJ databases">
        <title>First draft genome assembly of two strains of Seiridium cardinale.</title>
        <authorList>
            <person name="Emiliani G."/>
            <person name="Scali E."/>
        </authorList>
    </citation>
    <scope>NUCLEOTIDE SEQUENCE [LARGE SCALE GENOMIC DNA]</scope>
    <source>
        <strain evidence="2 3">BM-138-000479</strain>
    </source>
</reference>
<evidence type="ECO:0000313" key="2">
    <source>
        <dbReference type="EMBL" id="KAK9780030.1"/>
    </source>
</evidence>
<feature type="compositionally biased region" description="Pro residues" evidence="1">
    <location>
        <begin position="116"/>
        <end position="138"/>
    </location>
</feature>
<evidence type="ECO:0000256" key="1">
    <source>
        <dbReference type="SAM" id="MobiDB-lite"/>
    </source>
</evidence>
<keyword evidence="3" id="KW-1185">Reference proteome</keyword>
<name>A0ABR2Y1T1_9PEZI</name>
<evidence type="ECO:0000313" key="3">
    <source>
        <dbReference type="Proteomes" id="UP001465668"/>
    </source>
</evidence>
<feature type="compositionally biased region" description="Low complexity" evidence="1">
    <location>
        <begin position="9"/>
        <end position="36"/>
    </location>
</feature>
<proteinExistence type="predicted"/>
<gene>
    <name evidence="2" type="ORF">SCAR479_03154</name>
</gene>
<comment type="caution">
    <text evidence="2">The sequence shown here is derived from an EMBL/GenBank/DDBJ whole genome shotgun (WGS) entry which is preliminary data.</text>
</comment>
<dbReference type="EMBL" id="JARVKM010000008">
    <property type="protein sequence ID" value="KAK9780030.1"/>
    <property type="molecule type" value="Genomic_DNA"/>
</dbReference>
<feature type="region of interest" description="Disordered" evidence="1">
    <location>
        <begin position="76"/>
        <end position="196"/>
    </location>
</feature>
<dbReference type="Proteomes" id="UP001465668">
    <property type="component" value="Unassembled WGS sequence"/>
</dbReference>
<accession>A0ABR2Y1T1</accession>
<sequence length="196" mass="21096">MNQYRPADGVSLLSRSSRSSGCSRSSLASSSSSNGSYVTRDVRKSDNLAVRLAAHCLRGPMASANHRYQANIHYHDKKHGGHSSSSSSKSSQKHHRSSTPRSPSPEPVVWREHARPPPARPYSSSPPQPQPPPPPPGAPFVGPGQGPRPMFGRGGQGFGQVNRPMPTGMQDPVWGIRQPQGMRRGSPSPTVELVNE</sequence>